<sequence>MSPEPPPGFAQAVPPRFAELVALGCAEGVVLGRSEGLASPEASAAPGSHAVDAS</sequence>
<comment type="caution">
    <text evidence="1">The sequence shown here is derived from an EMBL/GenBank/DDBJ whole genome shotgun (WGS) entry which is preliminary data.</text>
</comment>
<name>A0ABW4IJP9_9ACTN</name>
<dbReference type="RefSeq" id="WP_381078776.1">
    <property type="nucleotide sequence ID" value="NZ_JBHUDX010000011.1"/>
</dbReference>
<evidence type="ECO:0000313" key="2">
    <source>
        <dbReference type="Proteomes" id="UP001597261"/>
    </source>
</evidence>
<dbReference type="EMBL" id="JBHUDX010000011">
    <property type="protein sequence ID" value="MFD1657527.1"/>
    <property type="molecule type" value="Genomic_DNA"/>
</dbReference>
<organism evidence="1 2">
    <name type="scientific">Streptomyces caeni</name>
    <dbReference type="NCBI Taxonomy" id="2307231"/>
    <lineage>
        <taxon>Bacteria</taxon>
        <taxon>Bacillati</taxon>
        <taxon>Actinomycetota</taxon>
        <taxon>Actinomycetes</taxon>
        <taxon>Kitasatosporales</taxon>
        <taxon>Streptomycetaceae</taxon>
        <taxon>Streptomyces</taxon>
    </lineage>
</organism>
<accession>A0ABW4IJP9</accession>
<keyword evidence="2" id="KW-1185">Reference proteome</keyword>
<dbReference type="Proteomes" id="UP001597261">
    <property type="component" value="Unassembled WGS sequence"/>
</dbReference>
<reference evidence="2" key="1">
    <citation type="journal article" date="2019" name="Int. J. Syst. Evol. Microbiol.">
        <title>The Global Catalogue of Microorganisms (GCM) 10K type strain sequencing project: providing services to taxonomists for standard genome sequencing and annotation.</title>
        <authorList>
            <consortium name="The Broad Institute Genomics Platform"/>
            <consortium name="The Broad Institute Genome Sequencing Center for Infectious Disease"/>
            <person name="Wu L."/>
            <person name="Ma J."/>
        </authorList>
    </citation>
    <scope>NUCLEOTIDE SEQUENCE [LARGE SCALE GENOMIC DNA]</scope>
    <source>
        <strain evidence="2">CGMCC 1.12470</strain>
    </source>
</reference>
<protein>
    <submittedName>
        <fullName evidence="1">Uncharacterized protein</fullName>
    </submittedName>
</protein>
<proteinExistence type="predicted"/>
<gene>
    <name evidence="1" type="ORF">ACFSL4_04605</name>
</gene>
<evidence type="ECO:0000313" key="1">
    <source>
        <dbReference type="EMBL" id="MFD1657527.1"/>
    </source>
</evidence>